<dbReference type="SMART" id="SM00420">
    <property type="entry name" value="HTH_DEOR"/>
    <property type="match status" value="1"/>
</dbReference>
<evidence type="ECO:0000256" key="2">
    <source>
        <dbReference type="ARBA" id="ARBA00023125"/>
    </source>
</evidence>
<accession>A0A6D0IEL5</accession>
<dbReference type="InterPro" id="IPR036390">
    <property type="entry name" value="WH_DNA-bd_sf"/>
</dbReference>
<dbReference type="GO" id="GO:0003677">
    <property type="term" value="F:DNA binding"/>
    <property type="evidence" value="ECO:0007669"/>
    <property type="project" value="UniProtKB-KW"/>
</dbReference>
<comment type="caution">
    <text evidence="6">The sequence shown here is derived from an EMBL/GenBank/DDBJ whole genome shotgun (WGS) entry which is preliminary data.</text>
</comment>
<dbReference type="SUPFAM" id="SSF46785">
    <property type="entry name" value="Winged helix' DNA-binding domain"/>
    <property type="match status" value="1"/>
</dbReference>
<dbReference type="PANTHER" id="PTHR30363:SF44">
    <property type="entry name" value="AGA OPERON TRANSCRIPTIONAL REPRESSOR-RELATED"/>
    <property type="match status" value="1"/>
</dbReference>
<feature type="compositionally biased region" description="Basic and acidic residues" evidence="4">
    <location>
        <begin position="7"/>
        <end position="20"/>
    </location>
</feature>
<dbReference type="InterPro" id="IPR036388">
    <property type="entry name" value="WH-like_DNA-bd_sf"/>
</dbReference>
<keyword evidence="1" id="KW-0805">Transcription regulation</keyword>
<evidence type="ECO:0000313" key="7">
    <source>
        <dbReference type="Proteomes" id="UP000430387"/>
    </source>
</evidence>
<organism evidence="6 7">
    <name type="scientific">Escherichia coli</name>
    <dbReference type="NCBI Taxonomy" id="562"/>
    <lineage>
        <taxon>Bacteria</taxon>
        <taxon>Pseudomonadati</taxon>
        <taxon>Pseudomonadota</taxon>
        <taxon>Gammaproteobacteria</taxon>
        <taxon>Enterobacterales</taxon>
        <taxon>Enterobacteriaceae</taxon>
        <taxon>Escherichia</taxon>
    </lineage>
</organism>
<keyword evidence="2" id="KW-0238">DNA-binding</keyword>
<dbReference type="InterPro" id="IPR001034">
    <property type="entry name" value="DeoR_HTH"/>
</dbReference>
<feature type="domain" description="HTH deoR-type" evidence="5">
    <location>
        <begin position="15"/>
        <end position="70"/>
    </location>
</feature>
<protein>
    <submittedName>
        <fullName evidence="6">DeoR family transcriptional regulator</fullName>
    </submittedName>
</protein>
<evidence type="ECO:0000256" key="3">
    <source>
        <dbReference type="ARBA" id="ARBA00023163"/>
    </source>
</evidence>
<reference evidence="6 7" key="1">
    <citation type="submission" date="2019-12" db="EMBL/GenBank/DDBJ databases">
        <title>Enteriobacteria Tanzani isolates_8377-8380.</title>
        <authorList>
            <person name="Subbiah M."/>
            <person name="Call D."/>
        </authorList>
    </citation>
    <scope>NUCLEOTIDE SEQUENCE [LARGE SCALE GENOMIC DNA]</scope>
    <source>
        <strain evidence="6 7">8380wG1</strain>
    </source>
</reference>
<proteinExistence type="predicted"/>
<dbReference type="PROSITE" id="PS00894">
    <property type="entry name" value="HTH_DEOR_1"/>
    <property type="match status" value="1"/>
</dbReference>
<dbReference type="EMBL" id="WTQJ01001061">
    <property type="protein sequence ID" value="MWR16457.1"/>
    <property type="molecule type" value="Genomic_DNA"/>
</dbReference>
<gene>
    <name evidence="6" type="ORF">GQA06_22045</name>
</gene>
<dbReference type="AlphaFoldDB" id="A0A6D0IEL5"/>
<dbReference type="InterPro" id="IPR018356">
    <property type="entry name" value="Tscrpt_reg_HTH_DeoR_CS"/>
</dbReference>
<evidence type="ECO:0000256" key="1">
    <source>
        <dbReference type="ARBA" id="ARBA00023015"/>
    </source>
</evidence>
<feature type="region of interest" description="Disordered" evidence="4">
    <location>
        <begin position="1"/>
        <end position="20"/>
    </location>
</feature>
<dbReference type="InterPro" id="IPR050313">
    <property type="entry name" value="Carb_Metab_HTH_regulators"/>
</dbReference>
<evidence type="ECO:0000259" key="5">
    <source>
        <dbReference type="PROSITE" id="PS51000"/>
    </source>
</evidence>
<dbReference type="Proteomes" id="UP000430387">
    <property type="component" value="Unassembled WGS sequence"/>
</dbReference>
<name>A0A6D0IEL5_ECOLX</name>
<sequence length="87" mass="9372">MSNTDASGEKRVTGTSERREQIIQRLRQQGSVQVNDLSALYGVSTVTIRNDLAFLEKQGIAVRAYGGALICDSTTPSVEPSVEDKSA</sequence>
<dbReference type="Pfam" id="PF08220">
    <property type="entry name" value="HTH_DeoR"/>
    <property type="match status" value="1"/>
</dbReference>
<evidence type="ECO:0000256" key="4">
    <source>
        <dbReference type="SAM" id="MobiDB-lite"/>
    </source>
</evidence>
<dbReference type="PANTHER" id="PTHR30363">
    <property type="entry name" value="HTH-TYPE TRANSCRIPTIONAL REGULATOR SRLR-RELATED"/>
    <property type="match status" value="1"/>
</dbReference>
<evidence type="ECO:0000313" key="6">
    <source>
        <dbReference type="EMBL" id="MWR16457.1"/>
    </source>
</evidence>
<dbReference type="FunFam" id="1.10.10.10:FF:000258">
    <property type="entry name" value="DeoR family transcriptional regulator"/>
    <property type="match status" value="1"/>
</dbReference>
<feature type="non-terminal residue" evidence="6">
    <location>
        <position position="87"/>
    </location>
</feature>
<dbReference type="Gene3D" id="1.10.10.10">
    <property type="entry name" value="Winged helix-like DNA-binding domain superfamily/Winged helix DNA-binding domain"/>
    <property type="match status" value="1"/>
</dbReference>
<dbReference type="GO" id="GO:0003700">
    <property type="term" value="F:DNA-binding transcription factor activity"/>
    <property type="evidence" value="ECO:0007669"/>
    <property type="project" value="InterPro"/>
</dbReference>
<dbReference type="PROSITE" id="PS51000">
    <property type="entry name" value="HTH_DEOR_2"/>
    <property type="match status" value="1"/>
</dbReference>
<keyword evidence="3" id="KW-0804">Transcription</keyword>